<protein>
    <submittedName>
        <fullName evidence="4">ABC transporter family substrate-binding protein</fullName>
    </submittedName>
</protein>
<dbReference type="GO" id="GO:1904680">
    <property type="term" value="F:peptide transmembrane transporter activity"/>
    <property type="evidence" value="ECO:0007669"/>
    <property type="project" value="TreeGrafter"/>
</dbReference>
<sequence>MRITTAAVRLAAIVASMATIVALAACGGNGSTNAANGTGAAVSEEPSAGVPSNYSGSFPKPVQGKAYNNTLARDKVKDGGTLNLAIGEIGPDWNRFTIAGNTTSMADLWAFYMPQLYTYSPDGGDVEPNADYLTKVEQTSDSPETIVYTLNGKAAWNDGTPIDYTAFVSTWKAMSGADPAYSPSTTDGYSNIASVERGATDKEVKVTFKTPFYPYQTLFSSLLPPQSASADVFTNGWQKNPHSEWGAGPYKIGSLDDSQVTFVPNEKWWGNKAKLDKITFRQMEDAAQANAFQNGEIDVAAAGANLLKTVKDMSGVQLRRSYGTSVSTYTINAKNVPDVAVRKAIVQAIDRQSLANISYAGIDWTPDALPGSALIPTFRAGYEDNMPTDAAFSADNAKKTLEAAGYTMGSDGYYAKDGQTVSVKYTTFSDAATTKAIANAIIKMGKDAGIRIEGDIRASNDFSTTLSTGDFQIVGLGYASGDPFNYVSACQVYCSTSQANLSFTGSAENDERLKALTATKDQAEAIRNFNEAEKKAQEQYAQIPYAAPPITLAVKEGLANFGPAGFSSSSDGIPLFHTEDIGWQA</sequence>
<feature type="chain" id="PRO_5030132023" evidence="1">
    <location>
        <begin position="25"/>
        <end position="585"/>
    </location>
</feature>
<dbReference type="Proteomes" id="UP000374630">
    <property type="component" value="Unassembled WGS sequence"/>
</dbReference>
<evidence type="ECO:0000313" key="5">
    <source>
        <dbReference type="Proteomes" id="UP000345527"/>
    </source>
</evidence>
<evidence type="ECO:0000313" key="4">
    <source>
        <dbReference type="EMBL" id="KAA8822285.1"/>
    </source>
</evidence>
<organism evidence="4 5">
    <name type="scientific">Bifidobacterium vespertilionis</name>
    <dbReference type="NCBI Taxonomy" id="2562524"/>
    <lineage>
        <taxon>Bacteria</taxon>
        <taxon>Bacillati</taxon>
        <taxon>Actinomycetota</taxon>
        <taxon>Actinomycetes</taxon>
        <taxon>Bifidobacteriales</taxon>
        <taxon>Bifidobacteriaceae</taxon>
        <taxon>Bifidobacterium</taxon>
    </lineage>
</organism>
<feature type="signal peptide" evidence="1">
    <location>
        <begin position="1"/>
        <end position="24"/>
    </location>
</feature>
<dbReference type="OrthoDB" id="7888869at2"/>
<feature type="domain" description="Solute-binding protein family 5" evidence="2">
    <location>
        <begin position="133"/>
        <end position="487"/>
    </location>
</feature>
<reference evidence="5 6" key="1">
    <citation type="journal article" date="2019" name="Syst. Appl. Microbiol.">
        <title>Characterization of Bifidobacterium species in feaces of the Egyptian fruit bat: Description of B. vespertilionis sp. nov. and B. rousetti sp. nov.</title>
        <authorList>
            <person name="Modesto M."/>
            <person name="Satti M."/>
            <person name="Watanabe K."/>
            <person name="Puglisi E."/>
            <person name="Morelli L."/>
            <person name="Huang C.-H."/>
            <person name="Liou J.-S."/>
            <person name="Miyashita M."/>
            <person name="Tamura T."/>
            <person name="Saito S."/>
            <person name="Mori K."/>
            <person name="Huang L."/>
            <person name="Sciavilla P."/>
            <person name="Sandri C."/>
            <person name="Spiezio C."/>
            <person name="Vitali F."/>
            <person name="Cavalieri D."/>
            <person name="Perpetuini G."/>
            <person name="Tofalo R."/>
            <person name="Bonetti A."/>
            <person name="Arita M."/>
            <person name="Mattarelli P."/>
        </authorList>
    </citation>
    <scope>NUCLEOTIDE SEQUENCE [LARGE SCALE GENOMIC DNA]</scope>
    <source>
        <strain evidence="3 6">RST16</strain>
        <strain evidence="4 5">RST8</strain>
    </source>
</reference>
<accession>A0A5J5DW50</accession>
<dbReference type="PANTHER" id="PTHR30290:SF65">
    <property type="entry name" value="MONOACYL PHOSPHATIDYLINOSITOL TETRAMANNOSIDE-BINDING PROTEIN LPQW-RELATED"/>
    <property type="match status" value="1"/>
</dbReference>
<dbReference type="InterPro" id="IPR000914">
    <property type="entry name" value="SBP_5_dom"/>
</dbReference>
<dbReference type="PROSITE" id="PS51257">
    <property type="entry name" value="PROKAR_LIPOPROTEIN"/>
    <property type="match status" value="1"/>
</dbReference>
<dbReference type="InterPro" id="IPR030678">
    <property type="entry name" value="Peptide/Ni-bd"/>
</dbReference>
<dbReference type="AlphaFoldDB" id="A0A5J5DW50"/>
<dbReference type="PANTHER" id="PTHR30290">
    <property type="entry name" value="PERIPLASMIC BINDING COMPONENT OF ABC TRANSPORTER"/>
    <property type="match status" value="1"/>
</dbReference>
<name>A0A5J5DW50_9BIFI</name>
<dbReference type="GO" id="GO:0042597">
    <property type="term" value="C:periplasmic space"/>
    <property type="evidence" value="ECO:0007669"/>
    <property type="project" value="UniProtKB-ARBA"/>
</dbReference>
<evidence type="ECO:0000256" key="1">
    <source>
        <dbReference type="SAM" id="SignalP"/>
    </source>
</evidence>
<dbReference type="EMBL" id="RZOA01000019">
    <property type="protein sequence ID" value="KAA8822285.1"/>
    <property type="molecule type" value="Genomic_DNA"/>
</dbReference>
<dbReference type="CDD" id="cd08501">
    <property type="entry name" value="PBP2_Lpqw"/>
    <property type="match status" value="1"/>
</dbReference>
<dbReference type="GO" id="GO:0043190">
    <property type="term" value="C:ATP-binding cassette (ABC) transporter complex"/>
    <property type="evidence" value="ECO:0007669"/>
    <property type="project" value="InterPro"/>
</dbReference>
<keyword evidence="1" id="KW-0732">Signal</keyword>
<evidence type="ECO:0000259" key="2">
    <source>
        <dbReference type="Pfam" id="PF00496"/>
    </source>
</evidence>
<dbReference type="Gene3D" id="3.40.190.10">
    <property type="entry name" value="Periplasmic binding protein-like II"/>
    <property type="match status" value="1"/>
</dbReference>
<evidence type="ECO:0000313" key="6">
    <source>
        <dbReference type="Proteomes" id="UP000374630"/>
    </source>
</evidence>
<dbReference type="GO" id="GO:0015833">
    <property type="term" value="P:peptide transport"/>
    <property type="evidence" value="ECO:0007669"/>
    <property type="project" value="TreeGrafter"/>
</dbReference>
<dbReference type="Pfam" id="PF00496">
    <property type="entry name" value="SBP_bac_5"/>
    <property type="match status" value="1"/>
</dbReference>
<dbReference type="Gene3D" id="3.10.105.10">
    <property type="entry name" value="Dipeptide-binding Protein, Domain 3"/>
    <property type="match status" value="1"/>
</dbReference>
<proteinExistence type="predicted"/>
<keyword evidence="6" id="KW-1185">Reference proteome</keyword>
<dbReference type="SUPFAM" id="SSF53850">
    <property type="entry name" value="Periplasmic binding protein-like II"/>
    <property type="match status" value="1"/>
</dbReference>
<gene>
    <name evidence="4" type="ORF">EM848_09140</name>
    <name evidence="3" type="ORF">EMO90_06395</name>
</gene>
<dbReference type="EMBL" id="RZNZ01000007">
    <property type="protein sequence ID" value="KAA8820840.1"/>
    <property type="molecule type" value="Genomic_DNA"/>
</dbReference>
<comment type="caution">
    <text evidence="4">The sequence shown here is derived from an EMBL/GenBank/DDBJ whole genome shotgun (WGS) entry which is preliminary data.</text>
</comment>
<dbReference type="PIRSF" id="PIRSF002741">
    <property type="entry name" value="MppA"/>
    <property type="match status" value="1"/>
</dbReference>
<evidence type="ECO:0000313" key="3">
    <source>
        <dbReference type="EMBL" id="KAA8820840.1"/>
    </source>
</evidence>
<dbReference type="Proteomes" id="UP000345527">
    <property type="component" value="Unassembled WGS sequence"/>
</dbReference>
<dbReference type="InterPro" id="IPR039424">
    <property type="entry name" value="SBP_5"/>
</dbReference>